<organism evidence="2 3">
    <name type="scientific">Rathayibacter oskolensis</name>
    <dbReference type="NCBI Taxonomy" id="1891671"/>
    <lineage>
        <taxon>Bacteria</taxon>
        <taxon>Bacillati</taxon>
        <taxon>Actinomycetota</taxon>
        <taxon>Actinomycetes</taxon>
        <taxon>Micrococcales</taxon>
        <taxon>Microbacteriaceae</taxon>
        <taxon>Rathayibacter</taxon>
    </lineage>
</organism>
<feature type="transmembrane region" description="Helical" evidence="1">
    <location>
        <begin position="261"/>
        <end position="280"/>
    </location>
</feature>
<evidence type="ECO:0000256" key="1">
    <source>
        <dbReference type="SAM" id="Phobius"/>
    </source>
</evidence>
<feature type="transmembrane region" description="Helical" evidence="1">
    <location>
        <begin position="415"/>
        <end position="435"/>
    </location>
</feature>
<keyword evidence="1" id="KW-0812">Transmembrane</keyword>
<dbReference type="RefSeq" id="WP_129587885.1">
    <property type="nucleotide sequence ID" value="NZ_FXBM01000001.1"/>
</dbReference>
<sequence>MASEQNGPAPVRRRARRWVREAVWALAAALVSVLAAMIALGASPGTLSERWRVGGDDQILHYMLFRSATQSFPFAENGALGFPDGFNAFFTAQFDLASALVAGVLALVIRDGFLLLNVFYLLTFAFVAVTGYAFFRCLRVPPWTAALVATVFSLAPYHFLRISAGHAFLANYWAIPLLGILVLVVAGERTDPFRAWRSRGATPRARLLRGAVPVVLLPAMIATTGGYYYVFTVIVLGGVWLLGALAGLASRVPVRAILARVLPLGVLGVLVAAELVLLGGDWGERYAPYFESRGVGESEDFAGKILSLFLPWQGTEVPKIGALPNIYENATAVAVNTEPPGMSLIAIVGLCLLLASLPMLGLVGGRALRTTAFGRFVSDEHVRVLAVALLWTLLFYVVTGFGMAVALIAGTTIRAWSRLSIVIALLALGAVAIGLARIGRRWVRFAVIALLVVVGVLDQLAGVARMVPIAPTEDEEMTSFVAEADAALPDGCGVVQLPIKSFPDSGAIGEMADYDEALPYLYTEGDHLSWSYGSIRGTTGYDVFGGVGTPEEFAAAVEESGACAVFVDTAAYVDSEGAWYDDVVAVSGSLTPVAQSSSGRWLVFSVVP</sequence>
<dbReference type="AlphaFoldDB" id="A0A1X7N737"/>
<feature type="transmembrane region" description="Helical" evidence="1">
    <location>
        <begin position="442"/>
        <end position="461"/>
    </location>
</feature>
<protein>
    <recommendedName>
        <fullName evidence="4">4-amino-4-deoxy-L-arabinose transferase</fullName>
    </recommendedName>
</protein>
<keyword evidence="1" id="KW-1133">Transmembrane helix</keyword>
<evidence type="ECO:0008006" key="4">
    <source>
        <dbReference type="Google" id="ProtNLM"/>
    </source>
</evidence>
<feature type="transmembrane region" description="Helical" evidence="1">
    <location>
        <begin position="113"/>
        <end position="135"/>
    </location>
</feature>
<evidence type="ECO:0000313" key="2">
    <source>
        <dbReference type="EMBL" id="SMH33311.1"/>
    </source>
</evidence>
<gene>
    <name evidence="2" type="ORF">SAMN06295885_0844</name>
</gene>
<proteinExistence type="predicted"/>
<dbReference type="OrthoDB" id="9767863at2"/>
<evidence type="ECO:0000313" key="3">
    <source>
        <dbReference type="Proteomes" id="UP000193711"/>
    </source>
</evidence>
<feature type="transmembrane region" description="Helical" evidence="1">
    <location>
        <begin position="207"/>
        <end position="223"/>
    </location>
</feature>
<feature type="transmembrane region" description="Helical" evidence="1">
    <location>
        <begin position="229"/>
        <end position="249"/>
    </location>
</feature>
<keyword evidence="3" id="KW-1185">Reference proteome</keyword>
<feature type="transmembrane region" description="Helical" evidence="1">
    <location>
        <begin position="166"/>
        <end position="186"/>
    </location>
</feature>
<dbReference type="STRING" id="1891671.SAMN06295885_0844"/>
<dbReference type="Proteomes" id="UP000193711">
    <property type="component" value="Unassembled WGS sequence"/>
</dbReference>
<dbReference type="EMBL" id="FXBM01000001">
    <property type="protein sequence ID" value="SMH33311.1"/>
    <property type="molecule type" value="Genomic_DNA"/>
</dbReference>
<feature type="transmembrane region" description="Helical" evidence="1">
    <location>
        <begin position="384"/>
        <end position="409"/>
    </location>
</feature>
<keyword evidence="1" id="KW-0472">Membrane</keyword>
<reference evidence="3" key="1">
    <citation type="submission" date="2017-04" db="EMBL/GenBank/DDBJ databases">
        <authorList>
            <person name="Varghese N."/>
            <person name="Submissions S."/>
        </authorList>
    </citation>
    <scope>NUCLEOTIDE SEQUENCE [LARGE SCALE GENOMIC DNA]</scope>
    <source>
        <strain evidence="3">VKM Ac-2121</strain>
    </source>
</reference>
<feature type="transmembrane region" description="Helical" evidence="1">
    <location>
        <begin position="22"/>
        <end position="42"/>
    </location>
</feature>
<accession>A0A1X7N737</accession>
<name>A0A1X7N737_9MICO</name>
<feature type="transmembrane region" description="Helical" evidence="1">
    <location>
        <begin position="344"/>
        <end position="363"/>
    </location>
</feature>